<evidence type="ECO:0008006" key="12">
    <source>
        <dbReference type="Google" id="ProtNLM"/>
    </source>
</evidence>
<protein>
    <recommendedName>
        <fullName evidence="12">Steroid 5-alpha reductase C-terminal domain-containing protein</fullName>
    </recommendedName>
</protein>
<dbReference type="Gene3D" id="1.20.120.1630">
    <property type="match status" value="1"/>
</dbReference>
<evidence type="ECO:0000256" key="3">
    <source>
        <dbReference type="ARBA" id="ARBA00022692"/>
    </source>
</evidence>
<evidence type="ECO:0000313" key="10">
    <source>
        <dbReference type="EMBL" id="CEM37206.1"/>
    </source>
</evidence>
<dbReference type="PhylomeDB" id="A0A0G4H0W9"/>
<feature type="compositionally biased region" description="Polar residues" evidence="9">
    <location>
        <begin position="41"/>
        <end position="54"/>
    </location>
</feature>
<dbReference type="Pfam" id="PF04191">
    <property type="entry name" value="PEMT"/>
    <property type="match status" value="1"/>
</dbReference>
<feature type="compositionally biased region" description="Basic and acidic residues" evidence="9">
    <location>
        <begin position="59"/>
        <end position="83"/>
    </location>
</feature>
<evidence type="ECO:0000256" key="7">
    <source>
        <dbReference type="ARBA" id="ARBA00023209"/>
    </source>
</evidence>
<dbReference type="InterPro" id="IPR007318">
    <property type="entry name" value="Phopholipid_MeTrfase"/>
</dbReference>
<dbReference type="GO" id="GO:0012505">
    <property type="term" value="C:endomembrane system"/>
    <property type="evidence" value="ECO:0007669"/>
    <property type="project" value="UniProtKB-SubCell"/>
</dbReference>
<evidence type="ECO:0000256" key="8">
    <source>
        <dbReference type="ARBA" id="ARBA00023264"/>
    </source>
</evidence>
<keyword evidence="7" id="KW-0594">Phospholipid biosynthesis</keyword>
<dbReference type="InParanoid" id="A0A0G4H0W9"/>
<dbReference type="AlphaFoldDB" id="A0A0G4H0W9"/>
<reference evidence="10 11" key="1">
    <citation type="submission" date="2014-11" db="EMBL/GenBank/DDBJ databases">
        <authorList>
            <person name="Zhu J."/>
            <person name="Qi W."/>
            <person name="Song R."/>
        </authorList>
    </citation>
    <scope>NUCLEOTIDE SEQUENCE [LARGE SCALE GENOMIC DNA]</scope>
</reference>
<keyword evidence="5" id="KW-0443">Lipid metabolism</keyword>
<organism evidence="10 11">
    <name type="scientific">Vitrella brassicaformis (strain CCMP3155)</name>
    <dbReference type="NCBI Taxonomy" id="1169540"/>
    <lineage>
        <taxon>Eukaryota</taxon>
        <taxon>Sar</taxon>
        <taxon>Alveolata</taxon>
        <taxon>Colpodellida</taxon>
        <taxon>Vitrellaceae</taxon>
        <taxon>Vitrella</taxon>
    </lineage>
</organism>
<dbReference type="EMBL" id="CDMY01000929">
    <property type="protein sequence ID" value="CEM37206.1"/>
    <property type="molecule type" value="Genomic_DNA"/>
</dbReference>
<gene>
    <name evidence="10" type="ORF">Vbra_6479</name>
</gene>
<dbReference type="OrthoDB" id="422086at2759"/>
<dbReference type="PANTHER" id="PTHR43847:SF1">
    <property type="entry name" value="BLL3993 PROTEIN"/>
    <property type="match status" value="1"/>
</dbReference>
<name>A0A0G4H0W9_VITBC</name>
<dbReference type="PANTHER" id="PTHR43847">
    <property type="entry name" value="BLL3993 PROTEIN"/>
    <property type="match status" value="1"/>
</dbReference>
<dbReference type="OMA" id="NFMAGEW"/>
<keyword evidence="2" id="KW-0444">Lipid biosynthesis</keyword>
<keyword evidence="4" id="KW-1133">Transmembrane helix</keyword>
<evidence type="ECO:0000256" key="2">
    <source>
        <dbReference type="ARBA" id="ARBA00022516"/>
    </source>
</evidence>
<dbReference type="InterPro" id="IPR052527">
    <property type="entry name" value="Metal_cation-efflux_comp"/>
</dbReference>
<evidence type="ECO:0000313" key="11">
    <source>
        <dbReference type="Proteomes" id="UP000041254"/>
    </source>
</evidence>
<sequence>MSASLSRTFFGGVVSAEETDDSQKQHLQIGLAARLKRHPVRSSTALRASRTPSAWESFDSDRERDTSFTRAVQERQTRTEEGRSPVAEVADLFGRYAEKLKELPDKLEADGLREKLRANVWNKTSFGEGEAWAFLQVFGVLAVIIGKVPVVGDFMEYGLGPSFISLGLLFILTGVLEMGEDISPWPQPIQGATLKKEGIYKYVRHPMYSGLLIASFGLALATKSIERLVLCGLLFWILENKANYEERQLVDTFQDYEQYAQETNKFFPFIY</sequence>
<dbReference type="Proteomes" id="UP000041254">
    <property type="component" value="Unassembled WGS sequence"/>
</dbReference>
<keyword evidence="3" id="KW-0812">Transmembrane</keyword>
<evidence type="ECO:0000256" key="6">
    <source>
        <dbReference type="ARBA" id="ARBA00023136"/>
    </source>
</evidence>
<evidence type="ECO:0000256" key="4">
    <source>
        <dbReference type="ARBA" id="ARBA00022989"/>
    </source>
</evidence>
<keyword evidence="11" id="KW-1185">Reference proteome</keyword>
<evidence type="ECO:0000256" key="9">
    <source>
        <dbReference type="SAM" id="MobiDB-lite"/>
    </source>
</evidence>
<keyword evidence="6" id="KW-0472">Membrane</keyword>
<feature type="region of interest" description="Disordered" evidence="9">
    <location>
        <begin position="41"/>
        <end position="83"/>
    </location>
</feature>
<proteinExistence type="predicted"/>
<accession>A0A0G4H0W9</accession>
<evidence type="ECO:0000256" key="1">
    <source>
        <dbReference type="ARBA" id="ARBA00004127"/>
    </source>
</evidence>
<keyword evidence="8" id="KW-1208">Phospholipid metabolism</keyword>
<dbReference type="UniPathway" id="UPA00753"/>
<dbReference type="GO" id="GO:0006656">
    <property type="term" value="P:phosphatidylcholine biosynthetic process"/>
    <property type="evidence" value="ECO:0007669"/>
    <property type="project" value="UniProtKB-UniPathway"/>
</dbReference>
<dbReference type="VEuPathDB" id="CryptoDB:Vbra_6479"/>
<comment type="subcellular location">
    <subcellularLocation>
        <location evidence="1">Endomembrane system</location>
        <topology evidence="1">Multi-pass membrane protein</topology>
    </subcellularLocation>
</comment>
<evidence type="ECO:0000256" key="5">
    <source>
        <dbReference type="ARBA" id="ARBA00023098"/>
    </source>
</evidence>
<dbReference type="STRING" id="1169540.A0A0G4H0W9"/>